<evidence type="ECO:0000313" key="2">
    <source>
        <dbReference type="Proteomes" id="UP000637788"/>
    </source>
</evidence>
<sequence>MNEDVFLESTKQFALYLSELQSGLDPESYELLLRILKGTNDALVHRNVDIDIELSPREQELFTPEFGRRLNQLLDLLGPLGAHTLVDFSTLTGTEPVQSDAEREHLRREIEGIARASGLEP</sequence>
<organism evidence="1 2">
    <name type="scientific">Streptomyces flaveus</name>
    <dbReference type="NCBI Taxonomy" id="66370"/>
    <lineage>
        <taxon>Bacteria</taxon>
        <taxon>Bacillati</taxon>
        <taxon>Actinomycetota</taxon>
        <taxon>Actinomycetes</taxon>
        <taxon>Kitasatosporales</taxon>
        <taxon>Streptomycetaceae</taxon>
        <taxon>Streptomyces</taxon>
        <taxon>Streptomyces aurantiacus group</taxon>
    </lineage>
</organism>
<proteinExistence type="predicted"/>
<reference evidence="1" key="2">
    <citation type="submission" date="2020-09" db="EMBL/GenBank/DDBJ databases">
        <authorList>
            <person name="Sun Q."/>
            <person name="Ohkuma M."/>
        </authorList>
    </citation>
    <scope>NUCLEOTIDE SEQUENCE</scope>
    <source>
        <strain evidence="1">JCM 3035</strain>
    </source>
</reference>
<reference evidence="1" key="1">
    <citation type="journal article" date="2014" name="Int. J. Syst. Evol. Microbiol.">
        <title>Complete genome sequence of Corynebacterium casei LMG S-19264T (=DSM 44701T), isolated from a smear-ripened cheese.</title>
        <authorList>
            <consortium name="US DOE Joint Genome Institute (JGI-PGF)"/>
            <person name="Walter F."/>
            <person name="Albersmeier A."/>
            <person name="Kalinowski J."/>
            <person name="Ruckert C."/>
        </authorList>
    </citation>
    <scope>NUCLEOTIDE SEQUENCE</scope>
    <source>
        <strain evidence="1">JCM 3035</strain>
    </source>
</reference>
<name>A0A917V9L1_9ACTN</name>
<protein>
    <submittedName>
        <fullName evidence="1">Uncharacterized protein</fullName>
    </submittedName>
</protein>
<evidence type="ECO:0000313" key="1">
    <source>
        <dbReference type="EMBL" id="GGK51928.1"/>
    </source>
</evidence>
<dbReference type="Proteomes" id="UP000637788">
    <property type="component" value="Unassembled WGS sequence"/>
</dbReference>
<accession>A0A917V9L1</accession>
<dbReference type="AlphaFoldDB" id="A0A917V9L1"/>
<keyword evidence="2" id="KW-1185">Reference proteome</keyword>
<dbReference type="EMBL" id="BMPQ01000002">
    <property type="protein sequence ID" value="GGK51928.1"/>
    <property type="molecule type" value="Genomic_DNA"/>
</dbReference>
<gene>
    <name evidence="1" type="ORF">GCM10010094_10290</name>
</gene>
<dbReference type="RefSeq" id="WP_189320676.1">
    <property type="nucleotide sequence ID" value="NZ_BMPQ01000002.1"/>
</dbReference>
<comment type="caution">
    <text evidence="1">The sequence shown here is derived from an EMBL/GenBank/DDBJ whole genome shotgun (WGS) entry which is preliminary data.</text>
</comment>